<reference evidence="2 3" key="1">
    <citation type="journal article" date="2015" name="Fungal Genet. Biol.">
        <title>Evolution of novel wood decay mechanisms in Agaricales revealed by the genome sequences of Fistulina hepatica and Cylindrobasidium torrendii.</title>
        <authorList>
            <person name="Floudas D."/>
            <person name="Held B.W."/>
            <person name="Riley R."/>
            <person name="Nagy L.G."/>
            <person name="Koehler G."/>
            <person name="Ransdell A.S."/>
            <person name="Younus H."/>
            <person name="Chow J."/>
            <person name="Chiniquy J."/>
            <person name="Lipzen A."/>
            <person name="Tritt A."/>
            <person name="Sun H."/>
            <person name="Haridas S."/>
            <person name="LaButti K."/>
            <person name="Ohm R.A."/>
            <person name="Kues U."/>
            <person name="Blanchette R.A."/>
            <person name="Grigoriev I.V."/>
            <person name="Minto R.E."/>
            <person name="Hibbett D.S."/>
        </authorList>
    </citation>
    <scope>NUCLEOTIDE SEQUENCE [LARGE SCALE GENOMIC DNA]</scope>
    <source>
        <strain evidence="2 3">FP15055 ss-10</strain>
    </source>
</reference>
<dbReference type="EMBL" id="KN880464">
    <property type="protein sequence ID" value="KIY70739.1"/>
    <property type="molecule type" value="Genomic_DNA"/>
</dbReference>
<dbReference type="AlphaFoldDB" id="A0A0D7BKU1"/>
<protein>
    <submittedName>
        <fullName evidence="2">Uncharacterized protein</fullName>
    </submittedName>
</protein>
<evidence type="ECO:0000256" key="1">
    <source>
        <dbReference type="SAM" id="MobiDB-lite"/>
    </source>
</evidence>
<feature type="compositionally biased region" description="Basic and acidic residues" evidence="1">
    <location>
        <begin position="57"/>
        <end position="97"/>
    </location>
</feature>
<feature type="compositionally biased region" description="Basic and acidic residues" evidence="1">
    <location>
        <begin position="110"/>
        <end position="121"/>
    </location>
</feature>
<name>A0A0D7BKU1_9AGAR</name>
<gene>
    <name evidence="2" type="ORF">CYLTODRAFT_419557</name>
</gene>
<evidence type="ECO:0000313" key="3">
    <source>
        <dbReference type="Proteomes" id="UP000054007"/>
    </source>
</evidence>
<accession>A0A0D7BKU1</accession>
<feature type="region of interest" description="Disordered" evidence="1">
    <location>
        <begin position="42"/>
        <end position="122"/>
    </location>
</feature>
<evidence type="ECO:0000313" key="2">
    <source>
        <dbReference type="EMBL" id="KIY70739.1"/>
    </source>
</evidence>
<dbReference type="Proteomes" id="UP000054007">
    <property type="component" value="Unassembled WGS sequence"/>
</dbReference>
<organism evidence="2 3">
    <name type="scientific">Cylindrobasidium torrendii FP15055 ss-10</name>
    <dbReference type="NCBI Taxonomy" id="1314674"/>
    <lineage>
        <taxon>Eukaryota</taxon>
        <taxon>Fungi</taxon>
        <taxon>Dikarya</taxon>
        <taxon>Basidiomycota</taxon>
        <taxon>Agaricomycotina</taxon>
        <taxon>Agaricomycetes</taxon>
        <taxon>Agaricomycetidae</taxon>
        <taxon>Agaricales</taxon>
        <taxon>Marasmiineae</taxon>
        <taxon>Physalacriaceae</taxon>
        <taxon>Cylindrobasidium</taxon>
    </lineage>
</organism>
<keyword evidence="3" id="KW-1185">Reference proteome</keyword>
<proteinExistence type="predicted"/>
<sequence length="135" mass="15385">MAAATLLHVLPTDVLGEREIAIRDVQTSVFVCVSLHDCFSDSPAPRFDLLARPKRSGAAEKQKTNDSSRRAKRETASRQEENPFEPRRSMAESEKRGSPIWGISLPPHASSERTWPEREINSHYARCRRRKMREG</sequence>